<accession>A0A818T831</accession>
<evidence type="ECO:0000313" key="2">
    <source>
        <dbReference type="EMBL" id="CAF3089568.1"/>
    </source>
</evidence>
<keyword evidence="1" id="KW-0732">Signal</keyword>
<dbReference type="Proteomes" id="UP000663869">
    <property type="component" value="Unassembled WGS sequence"/>
</dbReference>
<dbReference type="EMBL" id="CAJNYD010004000">
    <property type="protein sequence ID" value="CAF3561403.1"/>
    <property type="molecule type" value="Genomic_DNA"/>
</dbReference>
<dbReference type="Proteomes" id="UP000663825">
    <property type="component" value="Unassembled WGS sequence"/>
</dbReference>
<evidence type="ECO:0000313" key="5">
    <source>
        <dbReference type="EMBL" id="CAF3599667.1"/>
    </source>
</evidence>
<evidence type="ECO:0008006" key="8">
    <source>
        <dbReference type="Google" id="ProtNLM"/>
    </source>
</evidence>
<dbReference type="EMBL" id="CAJNYT010003321">
    <property type="protein sequence ID" value="CAF3550256.1"/>
    <property type="molecule type" value="Genomic_DNA"/>
</dbReference>
<evidence type="ECO:0000313" key="7">
    <source>
        <dbReference type="Proteomes" id="UP000663869"/>
    </source>
</evidence>
<dbReference type="OrthoDB" id="9997485at2759"/>
<gene>
    <name evidence="6" type="ORF">FME351_LOCUS26386</name>
    <name evidence="3" type="ORF">GRG538_LOCUS20203</name>
    <name evidence="5" type="ORF">KIK155_LOCUS20867</name>
    <name evidence="4" type="ORF">LUA448_LOCUS28471</name>
    <name evidence="2" type="ORF">TIS948_LOCUS6269</name>
</gene>
<evidence type="ECO:0000313" key="3">
    <source>
        <dbReference type="EMBL" id="CAF3550256.1"/>
    </source>
</evidence>
<dbReference type="AlphaFoldDB" id="A0A818T831"/>
<proteinExistence type="predicted"/>
<dbReference type="EMBL" id="CAJNYU010003536">
    <property type="protein sequence ID" value="CAF3681163.1"/>
    <property type="molecule type" value="Genomic_DNA"/>
</dbReference>
<dbReference type="Proteomes" id="UP000663865">
    <property type="component" value="Unassembled WGS sequence"/>
</dbReference>
<name>A0A818T831_9BILA</name>
<dbReference type="EMBL" id="CAJNYV010003699">
    <property type="protein sequence ID" value="CAF3599667.1"/>
    <property type="molecule type" value="Genomic_DNA"/>
</dbReference>
<dbReference type="Proteomes" id="UP000663872">
    <property type="component" value="Unassembled WGS sequence"/>
</dbReference>
<evidence type="ECO:0000256" key="1">
    <source>
        <dbReference type="SAM" id="SignalP"/>
    </source>
</evidence>
<organism evidence="6 7">
    <name type="scientific">Rotaria socialis</name>
    <dbReference type="NCBI Taxonomy" id="392032"/>
    <lineage>
        <taxon>Eukaryota</taxon>
        <taxon>Metazoa</taxon>
        <taxon>Spiralia</taxon>
        <taxon>Gnathifera</taxon>
        <taxon>Rotifera</taxon>
        <taxon>Eurotatoria</taxon>
        <taxon>Bdelloidea</taxon>
        <taxon>Philodinida</taxon>
        <taxon>Philodinidae</taxon>
        <taxon>Rotaria</taxon>
    </lineage>
</organism>
<evidence type="ECO:0000313" key="6">
    <source>
        <dbReference type="EMBL" id="CAF3681163.1"/>
    </source>
</evidence>
<protein>
    <recommendedName>
        <fullName evidence="8">C2 domain-containing protein</fullName>
    </recommendedName>
</protein>
<reference evidence="6" key="1">
    <citation type="submission" date="2021-02" db="EMBL/GenBank/DDBJ databases">
        <authorList>
            <person name="Nowell W R."/>
        </authorList>
    </citation>
    <scope>NUCLEOTIDE SEQUENCE</scope>
</reference>
<feature type="signal peptide" evidence="1">
    <location>
        <begin position="1"/>
        <end position="24"/>
    </location>
</feature>
<dbReference type="EMBL" id="CAJNXB010000728">
    <property type="protein sequence ID" value="CAF3089568.1"/>
    <property type="molecule type" value="Genomic_DNA"/>
</dbReference>
<dbReference type="Proteomes" id="UP000663833">
    <property type="component" value="Unassembled WGS sequence"/>
</dbReference>
<sequence length="298" mass="34178">MTYINSFIFSIIFFLSYHRYLSNSVQLPHVCYMFGDRHLIPFPKRAAGNHGQYHCQQEGEQILISNKYVRGTINVSKIPSWNEHFRFEFYAGTGEIICSVTSQNCHCGDLTKRILIIRSLTSIDIYYRYLPTHDLRIAITIYNIGEGKVVHDIQIMQHRSLIRRSSGLCVAFNQTCHLESNIRGSRSRASTATVAAYVCSMFLKEAYNKIKELAIPVSQNYVSHAKVACIKDLNMHHNKKFAKSLIILLLRDGLYRKTMNNNLCKKQTLQILQAIEQATVLANQQAMTLITNTTTYLN</sequence>
<comment type="caution">
    <text evidence="6">The sequence shown here is derived from an EMBL/GenBank/DDBJ whole genome shotgun (WGS) entry which is preliminary data.</text>
</comment>
<feature type="chain" id="PRO_5044132528" description="C2 domain-containing protein" evidence="1">
    <location>
        <begin position="25"/>
        <end position="298"/>
    </location>
</feature>
<evidence type="ECO:0000313" key="4">
    <source>
        <dbReference type="EMBL" id="CAF3561403.1"/>
    </source>
</evidence>